<evidence type="ECO:0000313" key="8">
    <source>
        <dbReference type="EMBL" id="SDZ95819.1"/>
    </source>
</evidence>
<dbReference type="FunFam" id="3.40.50.300:FF:000137">
    <property type="entry name" value="Replication-associated recombination protein A"/>
    <property type="match status" value="1"/>
</dbReference>
<dbReference type="InterPro" id="IPR021886">
    <property type="entry name" value="MgsA_C"/>
</dbReference>
<accession>A0A1H3X8Y6</accession>
<dbReference type="STRING" id="592050.SAMN05421875_103258"/>
<dbReference type="Pfam" id="PF12002">
    <property type="entry name" value="MgsA_C"/>
    <property type="match status" value="1"/>
</dbReference>
<evidence type="ECO:0000256" key="4">
    <source>
        <dbReference type="ARBA" id="ARBA00022705"/>
    </source>
</evidence>
<dbReference type="InterPro" id="IPR008921">
    <property type="entry name" value="DNA_pol3_clamp-load_cplx_C"/>
</dbReference>
<dbReference type="InterPro" id="IPR051314">
    <property type="entry name" value="AAA_ATPase_RarA/MGS1/WRNIP1"/>
</dbReference>
<dbReference type="CDD" id="cd18139">
    <property type="entry name" value="HLD_clamp_RarA"/>
    <property type="match status" value="1"/>
</dbReference>
<dbReference type="GO" id="GO:0005524">
    <property type="term" value="F:ATP binding"/>
    <property type="evidence" value="ECO:0007669"/>
    <property type="project" value="UniProtKB-KW"/>
</dbReference>
<organism evidence="8 9">
    <name type="scientific">Acidovorax soli</name>
    <dbReference type="NCBI Taxonomy" id="592050"/>
    <lineage>
        <taxon>Bacteria</taxon>
        <taxon>Pseudomonadati</taxon>
        <taxon>Pseudomonadota</taxon>
        <taxon>Betaproteobacteria</taxon>
        <taxon>Burkholderiales</taxon>
        <taxon>Comamonadaceae</taxon>
        <taxon>Acidovorax</taxon>
    </lineage>
</organism>
<dbReference type="Proteomes" id="UP000199002">
    <property type="component" value="Unassembled WGS sequence"/>
</dbReference>
<comment type="function">
    <text evidence="1">DNA-dependent ATPase that plays important roles in cellular responses to stalled DNA replication processes.</text>
</comment>
<sequence length="462" mass="50695">MRVILEAGGHWPECRLPLKSAPSPNVKPPAVSHQPLAERLRPHQLSEVIGQQHVLGPGMPLRLAFESGRPHSCILWGPPGVGKTTIARLMADAFDAQFISISAVLGGVKDIREAVERAEAAKGGLMQQRTIVFVDEVHRFNKSQQDAFLPHVESGLFTFIGATTENPSFEVNSALLSRAAVYVLQPLSIADLKKIVALAQKEQALPAIENEAIERLVAYADGDARRLLNTLETLSMAAAQEQLAEITDAWVVRVLGERMRRYDKGGEQFYDTISALHKSVRGSDPDAALYWLVRMLDGGADPRYMARRLVRMAAEDVGLADPRALRLALDASEVYERLGSPEGELALAECVIYLAVAPKSNAVYKAYNAARAHVKQDGTRPVPMHLRNAPTQLMKALDYGKGYRYAHDEEGGFAAGERYLPEGMAEPGFYQPVERGLEIKIAQKLRDLRVRNAAASADPENP</sequence>
<dbReference type="CDD" id="cd00009">
    <property type="entry name" value="AAA"/>
    <property type="match status" value="1"/>
</dbReference>
<keyword evidence="6" id="KW-0067">ATP-binding</keyword>
<gene>
    <name evidence="8" type="ORF">SAMN05421875_103258</name>
</gene>
<feature type="domain" description="AAA+ ATPase" evidence="7">
    <location>
        <begin position="69"/>
        <end position="187"/>
    </location>
</feature>
<dbReference type="GO" id="GO:0016887">
    <property type="term" value="F:ATP hydrolysis activity"/>
    <property type="evidence" value="ECO:0007669"/>
    <property type="project" value="InterPro"/>
</dbReference>
<dbReference type="Gene3D" id="1.20.272.10">
    <property type="match status" value="1"/>
</dbReference>
<dbReference type="Pfam" id="PF00004">
    <property type="entry name" value="AAA"/>
    <property type="match status" value="1"/>
</dbReference>
<dbReference type="InterPro" id="IPR032423">
    <property type="entry name" value="AAA_assoc_2"/>
</dbReference>
<evidence type="ECO:0000259" key="7">
    <source>
        <dbReference type="SMART" id="SM00382"/>
    </source>
</evidence>
<proteinExistence type="inferred from homology"/>
<dbReference type="InterPro" id="IPR027417">
    <property type="entry name" value="P-loop_NTPase"/>
</dbReference>
<dbReference type="GO" id="GO:0006261">
    <property type="term" value="P:DNA-templated DNA replication"/>
    <property type="evidence" value="ECO:0007669"/>
    <property type="project" value="TreeGrafter"/>
</dbReference>
<dbReference type="Gene3D" id="1.10.8.60">
    <property type="match status" value="1"/>
</dbReference>
<dbReference type="InterPro" id="IPR003959">
    <property type="entry name" value="ATPase_AAA_core"/>
</dbReference>
<dbReference type="FunFam" id="1.20.272.10:FF:000001">
    <property type="entry name" value="Putative AAA family ATPase"/>
    <property type="match status" value="1"/>
</dbReference>
<evidence type="ECO:0000256" key="6">
    <source>
        <dbReference type="ARBA" id="ARBA00022840"/>
    </source>
</evidence>
<name>A0A1H3X8Y6_9BURK</name>
<keyword evidence="9" id="KW-1185">Reference proteome</keyword>
<protein>
    <recommendedName>
        <fullName evidence="3">Replication-associated recombination protein A</fullName>
    </recommendedName>
</protein>
<dbReference type="InterPro" id="IPR003593">
    <property type="entry name" value="AAA+_ATPase"/>
</dbReference>
<dbReference type="PANTHER" id="PTHR13779:SF7">
    <property type="entry name" value="ATPASE WRNIP1"/>
    <property type="match status" value="1"/>
</dbReference>
<keyword evidence="4" id="KW-0235">DNA replication</keyword>
<dbReference type="SMART" id="SM00382">
    <property type="entry name" value="AAA"/>
    <property type="match status" value="1"/>
</dbReference>
<dbReference type="SUPFAM" id="SSF52540">
    <property type="entry name" value="P-loop containing nucleoside triphosphate hydrolases"/>
    <property type="match status" value="1"/>
</dbReference>
<evidence type="ECO:0000256" key="2">
    <source>
        <dbReference type="ARBA" id="ARBA00008959"/>
    </source>
</evidence>
<dbReference type="SUPFAM" id="SSF48019">
    <property type="entry name" value="post-AAA+ oligomerization domain-like"/>
    <property type="match status" value="1"/>
</dbReference>
<evidence type="ECO:0000313" key="9">
    <source>
        <dbReference type="Proteomes" id="UP000199002"/>
    </source>
</evidence>
<comment type="similarity">
    <text evidence="2">Belongs to the AAA ATPase family. RarA/MGS1/WRNIP1 subfamily.</text>
</comment>
<evidence type="ECO:0000256" key="3">
    <source>
        <dbReference type="ARBA" id="ARBA00020776"/>
    </source>
</evidence>
<dbReference type="AlphaFoldDB" id="A0A1H3X8Y6"/>
<dbReference type="GO" id="GO:0000731">
    <property type="term" value="P:DNA synthesis involved in DNA repair"/>
    <property type="evidence" value="ECO:0007669"/>
    <property type="project" value="TreeGrafter"/>
</dbReference>
<reference evidence="9" key="1">
    <citation type="submission" date="2016-10" db="EMBL/GenBank/DDBJ databases">
        <authorList>
            <person name="Varghese N."/>
            <person name="Submissions S."/>
        </authorList>
    </citation>
    <scope>NUCLEOTIDE SEQUENCE [LARGE SCALE GENOMIC DNA]</scope>
    <source>
        <strain evidence="9">DSM 25157</strain>
    </source>
</reference>
<evidence type="ECO:0000256" key="1">
    <source>
        <dbReference type="ARBA" id="ARBA00002393"/>
    </source>
</evidence>
<dbReference type="GO" id="GO:0003677">
    <property type="term" value="F:DNA binding"/>
    <property type="evidence" value="ECO:0007669"/>
    <property type="project" value="InterPro"/>
</dbReference>
<keyword evidence="5" id="KW-0547">Nucleotide-binding</keyword>
<dbReference type="Gene3D" id="1.10.3710.10">
    <property type="entry name" value="DNA polymerase III clamp loader subunits, C-terminal domain"/>
    <property type="match status" value="1"/>
</dbReference>
<dbReference type="Pfam" id="PF16193">
    <property type="entry name" value="AAA_assoc_2"/>
    <property type="match status" value="1"/>
</dbReference>
<dbReference type="PANTHER" id="PTHR13779">
    <property type="entry name" value="WERNER HELICASE-INTERACTING PROTEIN 1 FAMILY MEMBER"/>
    <property type="match status" value="1"/>
</dbReference>
<dbReference type="GO" id="GO:0008047">
    <property type="term" value="F:enzyme activator activity"/>
    <property type="evidence" value="ECO:0007669"/>
    <property type="project" value="TreeGrafter"/>
</dbReference>
<dbReference type="Gene3D" id="3.40.50.300">
    <property type="entry name" value="P-loop containing nucleotide triphosphate hydrolases"/>
    <property type="match status" value="1"/>
</dbReference>
<dbReference type="EMBL" id="FNQJ01000003">
    <property type="protein sequence ID" value="SDZ95819.1"/>
    <property type="molecule type" value="Genomic_DNA"/>
</dbReference>
<evidence type="ECO:0000256" key="5">
    <source>
        <dbReference type="ARBA" id="ARBA00022741"/>
    </source>
</evidence>
<dbReference type="GO" id="GO:0017116">
    <property type="term" value="F:single-stranded DNA helicase activity"/>
    <property type="evidence" value="ECO:0007669"/>
    <property type="project" value="TreeGrafter"/>
</dbReference>